<dbReference type="InterPro" id="IPR036388">
    <property type="entry name" value="WH-like_DNA-bd_sf"/>
</dbReference>
<evidence type="ECO:0000256" key="3">
    <source>
        <dbReference type="ARBA" id="ARBA00022833"/>
    </source>
</evidence>
<name>A0ABD0K3J1_9CAEN</name>
<dbReference type="PROSITE" id="PS50135">
    <property type="entry name" value="ZF_ZZ_2"/>
    <property type="match status" value="1"/>
</dbReference>
<dbReference type="PIRSF" id="PIRSF025024">
    <property type="entry name" value="Transcriptional_adaptor_2"/>
    <property type="match status" value="1"/>
</dbReference>
<dbReference type="Pfam" id="PF22941">
    <property type="entry name" value="TADA2A-like_3rd"/>
    <property type="match status" value="1"/>
</dbReference>
<accession>A0ABD0K3J1</accession>
<dbReference type="GO" id="GO:0005634">
    <property type="term" value="C:nucleus"/>
    <property type="evidence" value="ECO:0007669"/>
    <property type="project" value="UniProtKB-SubCell"/>
</dbReference>
<dbReference type="FunFam" id="1.10.10.10:FF:000087">
    <property type="entry name" value="Transcriptional adapter 2"/>
    <property type="match status" value="1"/>
</dbReference>
<dbReference type="Pfam" id="PF04433">
    <property type="entry name" value="SWIRM"/>
    <property type="match status" value="1"/>
</dbReference>
<dbReference type="Gene3D" id="1.10.10.60">
    <property type="entry name" value="Homeodomain-like"/>
    <property type="match status" value="1"/>
</dbReference>
<sequence length="426" mass="49616">MMDITDDDSIACPGCSAVLMTPYIRCAQCPHRLELCLHCFSRGFQIGDHKNDHSYYIIKNDFPLYENHWSAGDELRLLQAIENFGYGNWKEIGIQMKNKSGSECERHYNKCYINNPQPPLPVSDDPPRPAEGSNLCTDMAGYSAARGDFAVEHDNFAEMEICNLTFDPAETEDDEEDQKLINDMKFSLLHSYHRRLRERHRRKRILKEYGLISLQKQYATWRHAHDRGLRQLLDDMRVFTTLLSPDDWEKFLEGMNYVQELKAEINRLKEYRANGLTRLHSIRPYIALRARRLNSRHKRHLLSDVISHIRDEAACQSWLQRHAVSDASKVVNLPLPLLVTRRVAPPLDIEGLPSCERLSSAEKELCQRVRLVPEAYLEFRTMLINECRKHDGLRLAQARTLIKIDVNKTRKLYDFLLQEGQIKKPS</sequence>
<evidence type="ECO:0000256" key="8">
    <source>
        <dbReference type="PROSITE-ProRule" id="PRU00228"/>
    </source>
</evidence>
<feature type="domain" description="HTH myb-type" evidence="13">
    <location>
        <begin position="69"/>
        <end position="116"/>
    </location>
</feature>
<dbReference type="Pfam" id="PF25299">
    <property type="entry name" value="ZZ_ADA2"/>
    <property type="match status" value="1"/>
</dbReference>
<dbReference type="PROSITE" id="PS50934">
    <property type="entry name" value="SWIRM"/>
    <property type="match status" value="1"/>
</dbReference>
<keyword evidence="15" id="KW-1185">Reference proteome</keyword>
<protein>
    <recommendedName>
        <fullName evidence="7">Transcriptional adapter</fullName>
    </recommendedName>
</protein>
<reference evidence="14 15" key="1">
    <citation type="journal article" date="2023" name="Sci. Data">
        <title>Genome assembly of the Korean intertidal mud-creeper Batillaria attramentaria.</title>
        <authorList>
            <person name="Patra A.K."/>
            <person name="Ho P.T."/>
            <person name="Jun S."/>
            <person name="Lee S.J."/>
            <person name="Kim Y."/>
            <person name="Won Y.J."/>
        </authorList>
    </citation>
    <scope>NUCLEOTIDE SEQUENCE [LARGE SCALE GENOMIC DNA]</scope>
    <source>
        <strain evidence="14">Wonlab-2016</strain>
    </source>
</reference>
<evidence type="ECO:0000313" key="15">
    <source>
        <dbReference type="Proteomes" id="UP001519460"/>
    </source>
</evidence>
<dbReference type="PANTHER" id="PTHR12374">
    <property type="entry name" value="TRANSCRIPTIONAL ADAPTOR 2 ADA2 -RELATED"/>
    <property type="match status" value="1"/>
</dbReference>
<dbReference type="InterPro" id="IPR055141">
    <property type="entry name" value="TADA2A_B-like_dom"/>
</dbReference>
<dbReference type="SUPFAM" id="SSF57850">
    <property type="entry name" value="RING/U-box"/>
    <property type="match status" value="1"/>
</dbReference>
<evidence type="ECO:0000259" key="9">
    <source>
        <dbReference type="PROSITE" id="PS50090"/>
    </source>
</evidence>
<dbReference type="GO" id="GO:0008270">
    <property type="term" value="F:zinc ion binding"/>
    <property type="evidence" value="ECO:0007669"/>
    <property type="project" value="UniProtKB-KW"/>
</dbReference>
<evidence type="ECO:0000256" key="7">
    <source>
        <dbReference type="PIRNR" id="PIRNR025024"/>
    </source>
</evidence>
<dbReference type="InterPro" id="IPR041983">
    <property type="entry name" value="ADA2-like_ZZ"/>
</dbReference>
<dbReference type="AlphaFoldDB" id="A0ABD0K3J1"/>
<dbReference type="InterPro" id="IPR009057">
    <property type="entry name" value="Homeodomain-like_sf"/>
</dbReference>
<evidence type="ECO:0000259" key="11">
    <source>
        <dbReference type="PROSITE" id="PS50934"/>
    </source>
</evidence>
<dbReference type="SMART" id="SM00717">
    <property type="entry name" value="SANT"/>
    <property type="match status" value="1"/>
</dbReference>
<dbReference type="InterPro" id="IPR007526">
    <property type="entry name" value="SWIRM"/>
</dbReference>
<dbReference type="SUPFAM" id="SSF46689">
    <property type="entry name" value="Homeodomain-like"/>
    <property type="match status" value="2"/>
</dbReference>
<evidence type="ECO:0000256" key="6">
    <source>
        <dbReference type="ARBA" id="ARBA00023242"/>
    </source>
</evidence>
<dbReference type="PROSITE" id="PS50090">
    <property type="entry name" value="MYB_LIKE"/>
    <property type="match status" value="1"/>
</dbReference>
<organism evidence="14 15">
    <name type="scientific">Batillaria attramentaria</name>
    <dbReference type="NCBI Taxonomy" id="370345"/>
    <lineage>
        <taxon>Eukaryota</taxon>
        <taxon>Metazoa</taxon>
        <taxon>Spiralia</taxon>
        <taxon>Lophotrochozoa</taxon>
        <taxon>Mollusca</taxon>
        <taxon>Gastropoda</taxon>
        <taxon>Caenogastropoda</taxon>
        <taxon>Sorbeoconcha</taxon>
        <taxon>Cerithioidea</taxon>
        <taxon>Batillariidae</taxon>
        <taxon>Batillaria</taxon>
    </lineage>
</organism>
<dbReference type="InterPro" id="IPR001005">
    <property type="entry name" value="SANT/Myb"/>
</dbReference>
<feature type="domain" description="SANT" evidence="12">
    <location>
        <begin position="64"/>
        <end position="116"/>
    </location>
</feature>
<evidence type="ECO:0000259" key="10">
    <source>
        <dbReference type="PROSITE" id="PS50135"/>
    </source>
</evidence>
<dbReference type="InterPro" id="IPR000433">
    <property type="entry name" value="Znf_ZZ"/>
</dbReference>
<evidence type="ECO:0000313" key="14">
    <source>
        <dbReference type="EMBL" id="KAK7481560.1"/>
    </source>
</evidence>
<feature type="domain" description="SWIRM" evidence="11">
    <location>
        <begin position="338"/>
        <end position="426"/>
    </location>
</feature>
<dbReference type="PROSITE" id="PS51293">
    <property type="entry name" value="SANT"/>
    <property type="match status" value="1"/>
</dbReference>
<comment type="subcellular location">
    <subcellularLocation>
        <location evidence="7">Nucleus</location>
    </subcellularLocation>
</comment>
<dbReference type="Gene3D" id="1.10.10.10">
    <property type="entry name" value="Winged helix-like DNA-binding domain superfamily/Winged helix DNA-binding domain"/>
    <property type="match status" value="1"/>
</dbReference>
<evidence type="ECO:0000259" key="12">
    <source>
        <dbReference type="PROSITE" id="PS51293"/>
    </source>
</evidence>
<dbReference type="InterPro" id="IPR017884">
    <property type="entry name" value="SANT_dom"/>
</dbReference>
<feature type="domain" description="Myb-like" evidence="9">
    <location>
        <begin position="69"/>
        <end position="112"/>
    </location>
</feature>
<dbReference type="CDD" id="cd02335">
    <property type="entry name" value="ZZ_ADA2"/>
    <property type="match status" value="1"/>
</dbReference>
<evidence type="ECO:0000256" key="1">
    <source>
        <dbReference type="ARBA" id="ARBA00022723"/>
    </source>
</evidence>
<dbReference type="PANTHER" id="PTHR12374:SF20">
    <property type="entry name" value="TRANSCRIPTIONAL ADAPTER 2-ALPHA"/>
    <property type="match status" value="1"/>
</dbReference>
<keyword evidence="3" id="KW-0862">Zinc</keyword>
<keyword evidence="1" id="KW-0479">Metal-binding</keyword>
<dbReference type="Proteomes" id="UP001519460">
    <property type="component" value="Unassembled WGS sequence"/>
</dbReference>
<evidence type="ECO:0000256" key="2">
    <source>
        <dbReference type="ARBA" id="ARBA00022771"/>
    </source>
</evidence>
<dbReference type="FunFam" id="1.10.10.60:FF:000110">
    <property type="entry name" value="Transcriptional adapter"/>
    <property type="match status" value="1"/>
</dbReference>
<dbReference type="EMBL" id="JACVVK020000260">
    <property type="protein sequence ID" value="KAK7481560.1"/>
    <property type="molecule type" value="Genomic_DNA"/>
</dbReference>
<keyword evidence="4 7" id="KW-0805">Transcription regulation</keyword>
<dbReference type="CDD" id="cd00167">
    <property type="entry name" value="SANT"/>
    <property type="match status" value="1"/>
</dbReference>
<keyword evidence="5 7" id="KW-0804">Transcription</keyword>
<dbReference type="GO" id="GO:0140672">
    <property type="term" value="C:ATAC complex"/>
    <property type="evidence" value="ECO:0007669"/>
    <property type="project" value="UniProtKB-ARBA"/>
</dbReference>
<keyword evidence="2 8" id="KW-0863">Zinc-finger</keyword>
<dbReference type="PROSITE" id="PS51294">
    <property type="entry name" value="HTH_MYB"/>
    <property type="match status" value="1"/>
</dbReference>
<evidence type="ECO:0000259" key="13">
    <source>
        <dbReference type="PROSITE" id="PS51294"/>
    </source>
</evidence>
<gene>
    <name evidence="14" type="ORF">BaRGS_00027209</name>
</gene>
<dbReference type="InterPro" id="IPR017930">
    <property type="entry name" value="Myb_dom"/>
</dbReference>
<proteinExistence type="predicted"/>
<comment type="caution">
    <text evidence="14">The sequence shown here is derived from an EMBL/GenBank/DDBJ whole genome shotgun (WGS) entry which is preliminary data.</text>
</comment>
<dbReference type="Pfam" id="PF00249">
    <property type="entry name" value="Myb_DNA-binding"/>
    <property type="match status" value="1"/>
</dbReference>
<evidence type="ECO:0000256" key="4">
    <source>
        <dbReference type="ARBA" id="ARBA00023015"/>
    </source>
</evidence>
<evidence type="ECO:0000256" key="5">
    <source>
        <dbReference type="ARBA" id="ARBA00023163"/>
    </source>
</evidence>
<feature type="domain" description="ZZ-type" evidence="10">
    <location>
        <begin position="7"/>
        <end position="63"/>
    </location>
</feature>
<keyword evidence="6 7" id="KW-0539">Nucleus</keyword>
<dbReference type="InterPro" id="IPR016827">
    <property type="entry name" value="Ada2/TADA2"/>
</dbReference>